<gene>
    <name evidence="2" type="ORF">CEE36_05965</name>
</gene>
<dbReference type="Proteomes" id="UP000317778">
    <property type="component" value="Unassembled WGS sequence"/>
</dbReference>
<feature type="transmembrane region" description="Helical" evidence="1">
    <location>
        <begin position="87"/>
        <end position="106"/>
    </location>
</feature>
<evidence type="ECO:0000313" key="2">
    <source>
        <dbReference type="EMBL" id="TKJ43029.1"/>
    </source>
</evidence>
<keyword evidence="1" id="KW-0812">Transmembrane</keyword>
<comment type="caution">
    <text evidence="2">The sequence shown here is derived from an EMBL/GenBank/DDBJ whole genome shotgun (WGS) entry which is preliminary data.</text>
</comment>
<protein>
    <submittedName>
        <fullName evidence="2">Uncharacterized protein</fullName>
    </submittedName>
</protein>
<proteinExistence type="predicted"/>
<evidence type="ECO:0000256" key="1">
    <source>
        <dbReference type="SAM" id="Phobius"/>
    </source>
</evidence>
<dbReference type="AlphaFoldDB" id="A0A532V767"/>
<feature type="transmembrane region" description="Helical" evidence="1">
    <location>
        <begin position="44"/>
        <end position="67"/>
    </location>
</feature>
<evidence type="ECO:0000313" key="3">
    <source>
        <dbReference type="Proteomes" id="UP000317778"/>
    </source>
</evidence>
<sequence>MVGVACAVGAFVLFKLWIPIWKVLNVAILWLTTPTEVNDQRYHYLLSAAAQALAALFAIVFALAPLIIQRLSRYTAVPMRIIFNRRVLVYIVGFALAVAFPLWLLRSPASNGALVVAIIATISALSIAWFFWYIIRWTNLPRIIDRLQSEVLDAITRR</sequence>
<reference evidence="2 3" key="1">
    <citation type="submission" date="2017-06" db="EMBL/GenBank/DDBJ databases">
        <title>Novel microbial phyla capable of carbon fixation and sulfur reduction in deep-sea sediments.</title>
        <authorList>
            <person name="Huang J."/>
            <person name="Baker B."/>
            <person name="Wang Y."/>
        </authorList>
    </citation>
    <scope>NUCLEOTIDE SEQUENCE [LARGE SCALE GENOMIC DNA]</scope>
    <source>
        <strain evidence="2">B3_TA06</strain>
    </source>
</reference>
<keyword evidence="1" id="KW-1133">Transmembrane helix</keyword>
<dbReference type="EMBL" id="NJBO01000007">
    <property type="protein sequence ID" value="TKJ43029.1"/>
    <property type="molecule type" value="Genomic_DNA"/>
</dbReference>
<feature type="transmembrane region" description="Helical" evidence="1">
    <location>
        <begin position="12"/>
        <end position="32"/>
    </location>
</feature>
<accession>A0A532V767</accession>
<name>A0A532V767_UNCT6</name>
<keyword evidence="1" id="KW-0472">Membrane</keyword>
<organism evidence="2 3">
    <name type="scientific">candidate division TA06 bacterium B3_TA06</name>
    <dbReference type="NCBI Taxonomy" id="2012487"/>
    <lineage>
        <taxon>Bacteria</taxon>
        <taxon>Bacteria division TA06</taxon>
    </lineage>
</organism>
<feature type="transmembrane region" description="Helical" evidence="1">
    <location>
        <begin position="112"/>
        <end position="135"/>
    </location>
</feature>